<dbReference type="CDD" id="cd00078">
    <property type="entry name" value="HECTc"/>
    <property type="match status" value="1"/>
</dbReference>
<dbReference type="RefSeq" id="XP_460872.2">
    <property type="nucleotide sequence ID" value="XM_460872.1"/>
</dbReference>
<dbReference type="InterPro" id="IPR044611">
    <property type="entry name" value="E3A/B/C-like"/>
</dbReference>
<feature type="compositionally biased region" description="Polar residues" evidence="6">
    <location>
        <begin position="7"/>
        <end position="35"/>
    </location>
</feature>
<evidence type="ECO:0000256" key="5">
    <source>
        <dbReference type="PROSITE-ProRule" id="PRU00104"/>
    </source>
</evidence>
<feature type="domain" description="HECT" evidence="7">
    <location>
        <begin position="580"/>
        <end position="915"/>
    </location>
</feature>
<dbReference type="SMART" id="SM00119">
    <property type="entry name" value="HECTc"/>
    <property type="match status" value="1"/>
</dbReference>
<dbReference type="FunFam" id="3.30.2410.10:FF:000003">
    <property type="entry name" value="probable E3 ubiquitin-protein ligase HERC4 isoform X1"/>
    <property type="match status" value="1"/>
</dbReference>
<dbReference type="OMA" id="MYYLFGA"/>
<dbReference type="EC" id="2.3.2.26" evidence="2"/>
<evidence type="ECO:0000259" key="7">
    <source>
        <dbReference type="PROSITE" id="PS50237"/>
    </source>
</evidence>
<evidence type="ECO:0000313" key="8">
    <source>
        <dbReference type="EMBL" id="CAG89222.2"/>
    </source>
</evidence>
<dbReference type="AlphaFoldDB" id="Q6BLP9"/>
<evidence type="ECO:0000256" key="3">
    <source>
        <dbReference type="ARBA" id="ARBA00022679"/>
    </source>
</evidence>
<evidence type="ECO:0000256" key="6">
    <source>
        <dbReference type="SAM" id="MobiDB-lite"/>
    </source>
</evidence>
<dbReference type="OrthoDB" id="8068875at2759"/>
<dbReference type="PROSITE" id="PS50237">
    <property type="entry name" value="HECT"/>
    <property type="match status" value="1"/>
</dbReference>
<keyword evidence="9" id="KW-1185">Reference proteome</keyword>
<feature type="region of interest" description="Disordered" evidence="6">
    <location>
        <begin position="1"/>
        <end position="75"/>
    </location>
</feature>
<dbReference type="STRING" id="284592.Q6BLP9"/>
<keyword evidence="4 5" id="KW-0833">Ubl conjugation pathway</keyword>
<dbReference type="PANTHER" id="PTHR45700">
    <property type="entry name" value="UBIQUITIN-PROTEIN LIGASE E3C"/>
    <property type="match status" value="1"/>
</dbReference>
<keyword evidence="3" id="KW-0808">Transferase</keyword>
<feature type="active site" description="Glycyl thioester intermediate" evidence="5">
    <location>
        <position position="883"/>
    </location>
</feature>
<organism evidence="8 9">
    <name type="scientific">Debaryomyces hansenii (strain ATCC 36239 / CBS 767 / BCRC 21394 / JCM 1990 / NBRC 0083 / IGC 2968)</name>
    <name type="common">Yeast</name>
    <name type="synonym">Torulaspora hansenii</name>
    <dbReference type="NCBI Taxonomy" id="284592"/>
    <lineage>
        <taxon>Eukaryota</taxon>
        <taxon>Fungi</taxon>
        <taxon>Dikarya</taxon>
        <taxon>Ascomycota</taxon>
        <taxon>Saccharomycotina</taxon>
        <taxon>Pichiomycetes</taxon>
        <taxon>Debaryomycetaceae</taxon>
        <taxon>Debaryomyces</taxon>
    </lineage>
</organism>
<dbReference type="EMBL" id="CR382138">
    <property type="protein sequence ID" value="CAG89222.2"/>
    <property type="molecule type" value="Genomic_DNA"/>
</dbReference>
<protein>
    <recommendedName>
        <fullName evidence="2">HECT-type E3 ubiquitin transferase</fullName>
        <ecNumber evidence="2">2.3.2.26</ecNumber>
    </recommendedName>
</protein>
<dbReference type="NCBIfam" id="TIGR01053">
    <property type="entry name" value="LSD1"/>
    <property type="match status" value="1"/>
</dbReference>
<dbReference type="GO" id="GO:0061630">
    <property type="term" value="F:ubiquitin protein ligase activity"/>
    <property type="evidence" value="ECO:0007669"/>
    <property type="project" value="UniProtKB-EC"/>
</dbReference>
<dbReference type="FunCoup" id="Q6BLP9">
    <property type="interactions" value="75"/>
</dbReference>
<dbReference type="Gene3D" id="3.90.1750.10">
    <property type="entry name" value="Hect, E3 ligase catalytic domains"/>
    <property type="match status" value="1"/>
</dbReference>
<dbReference type="GO" id="GO:0000209">
    <property type="term" value="P:protein polyubiquitination"/>
    <property type="evidence" value="ECO:0007669"/>
    <property type="project" value="InterPro"/>
</dbReference>
<dbReference type="InterPro" id="IPR000569">
    <property type="entry name" value="HECT_dom"/>
</dbReference>
<accession>Q6BLP9</accession>
<dbReference type="InterPro" id="IPR035983">
    <property type="entry name" value="Hect_E3_ubiquitin_ligase"/>
</dbReference>
<dbReference type="KEGG" id="dha:DEHA2F11704g"/>
<dbReference type="SUPFAM" id="SSF56204">
    <property type="entry name" value="Hect, E3 ligase catalytic domain"/>
    <property type="match status" value="1"/>
</dbReference>
<dbReference type="GeneID" id="2903476"/>
<evidence type="ECO:0000313" key="9">
    <source>
        <dbReference type="Proteomes" id="UP000000599"/>
    </source>
</evidence>
<dbReference type="GO" id="GO:0031499">
    <property type="term" value="C:TRAMP complex"/>
    <property type="evidence" value="ECO:0007669"/>
    <property type="project" value="EnsemblFungi"/>
</dbReference>
<dbReference type="Gene3D" id="3.30.2410.10">
    <property type="entry name" value="Hect, E3 ligase catalytic domain"/>
    <property type="match status" value="1"/>
</dbReference>
<dbReference type="PANTHER" id="PTHR45700:SF8">
    <property type="entry name" value="HECT-TYPE E3 UBIQUITIN TRANSFERASE"/>
    <property type="match status" value="1"/>
</dbReference>
<evidence type="ECO:0000256" key="4">
    <source>
        <dbReference type="ARBA" id="ARBA00022786"/>
    </source>
</evidence>
<evidence type="ECO:0000256" key="1">
    <source>
        <dbReference type="ARBA" id="ARBA00000885"/>
    </source>
</evidence>
<sequence>MLRRKSGTSGTPPTSQFKNPDSNSKNGVSRSNSQWKLLDRFKPQNPPLKSSSTSQISEENSSSIKKGSHQGSSHKGEVCIKNCKCCGTVVSYSGGKHKFRCSVCNTTNVIINEPRCQPDPSTYPHVLSFRRVKKMLDICVHDADEACRQGNSKSTHEIFEPLSSYLFSAFKSYPCLNNSFKVKKSSKKIHYSTANLNMEDIRSMFILLTHLPTKRPLYSALSGACELLKRVEVYQDDDARNLLWLLILLEIPFLSNALVNYEKGTSTKITSMIDVPEIKTLCYDILKRVFGIMAQFNSTSQNNYIASWFSKLNKREFSSKVDLINLYITFHLKKYFHIANNPHLSRRKSSSSSSRPHEHPTDYEYLDNIELKNELEEIPPSDFRPPSHLHPSVNQIPSRSILSRSKSRKESVVKIKIHQYANDWHLKTAAIFLSTFIRANYIRDDSERLSVSIFYNSLLDFANIKLDFDSWQSNKKSNVKPPNDLQEPELQTVIDYIHGHNNSFKFNESSSYFFCQYPFLISLGSKISILEYEARRQMERKAEEAFINSLDKRIAIDVYFKVRVRREYIVQDSLRCIKMNPTNLKKSLRVQFIDEPGVDAGGIKKEWFLLLTRELFSPQAGIFVNIEDSNLLWFNVVPIENYEMYYLFGAILGLAIYNSTILNLKFPTALYKLLLGKPVDLSDYQKLYPVSASNLLKLREYSNEELMTMELTFEVSYTDFLGKVHTKQLIPKGTNTIVTVENREKYIEKYAKFFMYDGITNQVNFFVKGFSNVIGGNALSLFSPQEIELLLCGSDEEKIDVAILRSITKYSGWKDNDHATNSSPVKWFWEYMDNLSYKQHKKVLAFVTGSDRVPATGIQNLNFRISRLANGNDSNRLPVAHTCFNELALYEYSSREKMLSKLTTAVNESSGFGIK</sequence>
<dbReference type="eggNOG" id="KOG0941">
    <property type="taxonomic scope" value="Eukaryota"/>
</dbReference>
<dbReference type="Gene3D" id="3.30.2160.10">
    <property type="entry name" value="Hect, E3 ligase catalytic domain"/>
    <property type="match status" value="1"/>
</dbReference>
<proteinExistence type="predicted"/>
<name>Q6BLP9_DEBHA</name>
<dbReference type="Pfam" id="PF00632">
    <property type="entry name" value="HECT"/>
    <property type="match status" value="1"/>
</dbReference>
<evidence type="ECO:0000256" key="2">
    <source>
        <dbReference type="ARBA" id="ARBA00012485"/>
    </source>
</evidence>
<dbReference type="InParanoid" id="Q6BLP9"/>
<dbReference type="HOGENOM" id="CLU_002173_5_1_1"/>
<reference evidence="8 9" key="1">
    <citation type="journal article" date="2004" name="Nature">
        <title>Genome evolution in yeasts.</title>
        <authorList>
            <consortium name="Genolevures"/>
            <person name="Dujon B."/>
            <person name="Sherman D."/>
            <person name="Fischer G."/>
            <person name="Durrens P."/>
            <person name="Casaregola S."/>
            <person name="Lafontaine I."/>
            <person name="de Montigny J."/>
            <person name="Marck C."/>
            <person name="Neuveglise C."/>
            <person name="Talla E."/>
            <person name="Goffard N."/>
            <person name="Frangeul L."/>
            <person name="Aigle M."/>
            <person name="Anthouard V."/>
            <person name="Babour A."/>
            <person name="Barbe V."/>
            <person name="Barnay S."/>
            <person name="Blanchin S."/>
            <person name="Beckerich J.M."/>
            <person name="Beyne E."/>
            <person name="Bleykasten C."/>
            <person name="Boisrame A."/>
            <person name="Boyer J."/>
            <person name="Cattolico L."/>
            <person name="Confanioleri F."/>
            <person name="de Daruvar A."/>
            <person name="Despons L."/>
            <person name="Fabre E."/>
            <person name="Fairhead C."/>
            <person name="Ferry-Dumazet H."/>
            <person name="Groppi A."/>
            <person name="Hantraye F."/>
            <person name="Hennequin C."/>
            <person name="Jauniaux N."/>
            <person name="Joyet P."/>
            <person name="Kachouri R."/>
            <person name="Kerrest A."/>
            <person name="Koszul R."/>
            <person name="Lemaire M."/>
            <person name="Lesur I."/>
            <person name="Ma L."/>
            <person name="Muller H."/>
            <person name="Nicaud J.M."/>
            <person name="Nikolski M."/>
            <person name="Oztas S."/>
            <person name="Ozier-Kalogeropoulos O."/>
            <person name="Pellenz S."/>
            <person name="Potier S."/>
            <person name="Richard G.F."/>
            <person name="Straub M.L."/>
            <person name="Suleau A."/>
            <person name="Swennene D."/>
            <person name="Tekaia F."/>
            <person name="Wesolowski-Louvel M."/>
            <person name="Westhof E."/>
            <person name="Wirth B."/>
            <person name="Zeniou-Meyer M."/>
            <person name="Zivanovic I."/>
            <person name="Bolotin-Fukuhara M."/>
            <person name="Thierry A."/>
            <person name="Bouchier C."/>
            <person name="Caudron B."/>
            <person name="Scarpelli C."/>
            <person name="Gaillardin C."/>
            <person name="Weissenbach J."/>
            <person name="Wincker P."/>
            <person name="Souciet J.L."/>
        </authorList>
    </citation>
    <scope>NUCLEOTIDE SEQUENCE [LARGE SCALE GENOMIC DNA]</scope>
    <source>
        <strain evidence="9">ATCC 36239 / CBS 767 / BCRC 21394 / JCM 1990 / NBRC 0083 / IGC 2968</strain>
    </source>
</reference>
<dbReference type="Proteomes" id="UP000000599">
    <property type="component" value="Chromosome F"/>
</dbReference>
<comment type="catalytic activity">
    <reaction evidence="1">
        <text>S-ubiquitinyl-[E2 ubiquitin-conjugating enzyme]-L-cysteine + [acceptor protein]-L-lysine = [E2 ubiquitin-conjugating enzyme]-L-cysteine + N(6)-ubiquitinyl-[acceptor protein]-L-lysine.</text>
        <dbReference type="EC" id="2.3.2.26"/>
    </reaction>
</comment>
<feature type="compositionally biased region" description="Low complexity" evidence="6">
    <location>
        <begin position="49"/>
        <end position="65"/>
    </location>
</feature>
<dbReference type="VEuPathDB" id="FungiDB:DEHA2F11704g"/>
<gene>
    <name evidence="8" type="ordered locus">DEHA2F11704g</name>
</gene>